<proteinExistence type="predicted"/>
<dbReference type="Pfam" id="PF08877">
    <property type="entry name" value="MepB-like"/>
    <property type="match status" value="1"/>
</dbReference>
<dbReference type="EMBL" id="FODN01000005">
    <property type="protein sequence ID" value="SEO29708.1"/>
    <property type="molecule type" value="Genomic_DNA"/>
</dbReference>
<dbReference type="STRING" id="604089.SAMN04487942_2316"/>
<organism evidence="1 2">
    <name type="scientific">Flavobacterium sinopsychrotolerans</name>
    <dbReference type="NCBI Taxonomy" id="604089"/>
    <lineage>
        <taxon>Bacteria</taxon>
        <taxon>Pseudomonadati</taxon>
        <taxon>Bacteroidota</taxon>
        <taxon>Flavobacteriia</taxon>
        <taxon>Flavobacteriales</taxon>
        <taxon>Flavobacteriaceae</taxon>
        <taxon>Flavobacterium</taxon>
    </lineage>
</organism>
<evidence type="ECO:0008006" key="3">
    <source>
        <dbReference type="Google" id="ProtNLM"/>
    </source>
</evidence>
<evidence type="ECO:0000313" key="2">
    <source>
        <dbReference type="Proteomes" id="UP000198657"/>
    </source>
</evidence>
<keyword evidence="2" id="KW-1185">Reference proteome</keyword>
<name>A0A1H8NJV5_9FLAO</name>
<dbReference type="InterPro" id="IPR011235">
    <property type="entry name" value="MepB-like"/>
</dbReference>
<dbReference type="Gene3D" id="3.40.1350.140">
    <property type="entry name" value="MepB-like"/>
    <property type="match status" value="1"/>
</dbReference>
<dbReference type="AlphaFoldDB" id="A0A1H8NJV5"/>
<evidence type="ECO:0000313" key="1">
    <source>
        <dbReference type="EMBL" id="SEO29708.1"/>
    </source>
</evidence>
<accession>A0A1H8NJV5</accession>
<protein>
    <recommendedName>
        <fullName evidence="3">MepB protein</fullName>
    </recommendedName>
</protein>
<reference evidence="2" key="1">
    <citation type="submission" date="2016-10" db="EMBL/GenBank/DDBJ databases">
        <authorList>
            <person name="Varghese N."/>
            <person name="Submissions S."/>
        </authorList>
    </citation>
    <scope>NUCLEOTIDE SEQUENCE [LARGE SCALE GENOMIC DNA]</scope>
    <source>
        <strain evidence="2">CGMCC 1.8704</strain>
    </source>
</reference>
<dbReference type="OrthoDB" id="4954833at2"/>
<dbReference type="Proteomes" id="UP000198657">
    <property type="component" value="Unassembled WGS sequence"/>
</dbReference>
<dbReference type="RefSeq" id="WP_091171301.1">
    <property type="nucleotide sequence ID" value="NZ_CBCSFM010000009.1"/>
</dbReference>
<sequence length="185" mass="21388">MHVCNQPDKSLFTTIQMIPENLIETKELVFDKCGFEFQNLEIEKESAEYGACKFDLDKIKTLFRVAKITPTKIGQFVTFWKRIGKGPIEPYAVSDEIDFFIINTKSGNQFGQFIFPKSVLCQQGIISTIVKEGKRAIRVYPPWDLTVSKQAQKTQKWQLEYFLEIPLNQPINLERAKQLYAIKNG</sequence>
<dbReference type="InterPro" id="IPR038231">
    <property type="entry name" value="MepB-like_sf"/>
</dbReference>
<dbReference type="PIRSF" id="PIRSF032285">
    <property type="entry name" value="UCP032285"/>
    <property type="match status" value="1"/>
</dbReference>
<gene>
    <name evidence="1" type="ORF">SAMN04487942_2316</name>
</gene>